<feature type="compositionally biased region" description="Basic and acidic residues" evidence="1">
    <location>
        <begin position="10"/>
        <end position="28"/>
    </location>
</feature>
<comment type="caution">
    <text evidence="2">The sequence shown here is derived from an EMBL/GenBank/DDBJ whole genome shotgun (WGS) entry which is preliminary data.</text>
</comment>
<dbReference type="EMBL" id="CAJZBQ010000036">
    <property type="protein sequence ID" value="CAG9324572.1"/>
    <property type="molecule type" value="Genomic_DNA"/>
</dbReference>
<sequence length="95" mass="10658">MGSCVSSKSYTKDTKSSSKKEEKEKKSIAKEKRIVIAKKIKNAPILKLEDNELYAKRKKPYLASRVKSELSTELCAELTKISTACFNDKVSPLCI</sequence>
<gene>
    <name evidence="2" type="ORF">BSTOLATCC_MIC36358</name>
</gene>
<reference evidence="2" key="1">
    <citation type="submission" date="2021-09" db="EMBL/GenBank/DDBJ databases">
        <authorList>
            <consortium name="AG Swart"/>
            <person name="Singh M."/>
            <person name="Singh A."/>
            <person name="Seah K."/>
            <person name="Emmerich C."/>
        </authorList>
    </citation>
    <scope>NUCLEOTIDE SEQUENCE</scope>
    <source>
        <strain evidence="2">ATCC30299</strain>
    </source>
</reference>
<dbReference type="AlphaFoldDB" id="A0AAU9JHL5"/>
<protein>
    <submittedName>
        <fullName evidence="2">Uncharacterized protein</fullName>
    </submittedName>
</protein>
<keyword evidence="3" id="KW-1185">Reference proteome</keyword>
<feature type="region of interest" description="Disordered" evidence="1">
    <location>
        <begin position="1"/>
        <end position="28"/>
    </location>
</feature>
<dbReference type="Proteomes" id="UP001162131">
    <property type="component" value="Unassembled WGS sequence"/>
</dbReference>
<evidence type="ECO:0000313" key="2">
    <source>
        <dbReference type="EMBL" id="CAG9324572.1"/>
    </source>
</evidence>
<proteinExistence type="predicted"/>
<evidence type="ECO:0000313" key="3">
    <source>
        <dbReference type="Proteomes" id="UP001162131"/>
    </source>
</evidence>
<name>A0AAU9JHL5_9CILI</name>
<organism evidence="2 3">
    <name type="scientific">Blepharisma stoltei</name>
    <dbReference type="NCBI Taxonomy" id="1481888"/>
    <lineage>
        <taxon>Eukaryota</taxon>
        <taxon>Sar</taxon>
        <taxon>Alveolata</taxon>
        <taxon>Ciliophora</taxon>
        <taxon>Postciliodesmatophora</taxon>
        <taxon>Heterotrichea</taxon>
        <taxon>Heterotrichida</taxon>
        <taxon>Blepharismidae</taxon>
        <taxon>Blepharisma</taxon>
    </lineage>
</organism>
<accession>A0AAU9JHL5</accession>
<evidence type="ECO:0000256" key="1">
    <source>
        <dbReference type="SAM" id="MobiDB-lite"/>
    </source>
</evidence>